<dbReference type="CDD" id="cd04320">
    <property type="entry name" value="AspRS_cyto_N"/>
    <property type="match status" value="1"/>
</dbReference>
<dbReference type="PROSITE" id="PS50862">
    <property type="entry name" value="AA_TRNA_LIGASE_II"/>
    <property type="match status" value="1"/>
</dbReference>
<dbReference type="PRINTS" id="PR01042">
    <property type="entry name" value="TRNASYNTHASP"/>
</dbReference>
<dbReference type="FunFam" id="3.30.930.10:FF:000013">
    <property type="entry name" value="Aspartate--tRNA ligase, cytoplasmic"/>
    <property type="match status" value="1"/>
</dbReference>
<evidence type="ECO:0000256" key="10">
    <source>
        <dbReference type="ARBA" id="ARBA00023146"/>
    </source>
</evidence>
<dbReference type="NCBIfam" id="NF003483">
    <property type="entry name" value="PRK05159.1"/>
    <property type="match status" value="1"/>
</dbReference>
<gene>
    <name evidence="15" type="primary">DPS1</name>
    <name evidence="15" type="ORF">EC973_009365</name>
</gene>
<proteinExistence type="inferred from homology"/>
<dbReference type="AlphaFoldDB" id="A0A8H7BYX2"/>
<dbReference type="CDD" id="cd00776">
    <property type="entry name" value="AsxRS_core"/>
    <property type="match status" value="1"/>
</dbReference>
<evidence type="ECO:0000256" key="4">
    <source>
        <dbReference type="ARBA" id="ARBA00018853"/>
    </source>
</evidence>
<dbReference type="GO" id="GO:0004815">
    <property type="term" value="F:aspartate-tRNA ligase activity"/>
    <property type="evidence" value="ECO:0007669"/>
    <property type="project" value="UniProtKB-EC"/>
</dbReference>
<evidence type="ECO:0000259" key="14">
    <source>
        <dbReference type="PROSITE" id="PS50862"/>
    </source>
</evidence>
<evidence type="ECO:0000313" key="16">
    <source>
        <dbReference type="Proteomes" id="UP000605846"/>
    </source>
</evidence>
<dbReference type="PANTHER" id="PTHR43450:SF1">
    <property type="entry name" value="ASPARTATE--TRNA LIGASE, CYTOPLASMIC"/>
    <property type="match status" value="1"/>
</dbReference>
<keyword evidence="10" id="KW-0030">Aminoacyl-tRNA synthetase</keyword>
<evidence type="ECO:0000256" key="6">
    <source>
        <dbReference type="ARBA" id="ARBA00022598"/>
    </source>
</evidence>
<evidence type="ECO:0000256" key="12">
    <source>
        <dbReference type="ARBA" id="ARBA00047904"/>
    </source>
</evidence>
<evidence type="ECO:0000256" key="3">
    <source>
        <dbReference type="ARBA" id="ARBA00012841"/>
    </source>
</evidence>
<dbReference type="PANTHER" id="PTHR43450">
    <property type="entry name" value="ASPARTYL-TRNA SYNTHETASE"/>
    <property type="match status" value="1"/>
</dbReference>
<dbReference type="EC" id="6.1.1.12" evidence="3"/>
<dbReference type="InterPro" id="IPR004364">
    <property type="entry name" value="Aa-tRNA-synt_II"/>
</dbReference>
<evidence type="ECO:0000256" key="13">
    <source>
        <dbReference type="SAM" id="Coils"/>
    </source>
</evidence>
<reference evidence="15" key="1">
    <citation type="submission" date="2020-01" db="EMBL/GenBank/DDBJ databases">
        <title>Genome Sequencing of Three Apophysomyces-Like Fungal Strains Confirms a Novel Fungal Genus in the Mucoromycota with divergent Burkholderia-like Endosymbiotic Bacteria.</title>
        <authorList>
            <person name="Stajich J.E."/>
            <person name="Macias A.M."/>
            <person name="Carter-House D."/>
            <person name="Lovett B."/>
            <person name="Kasson L.R."/>
            <person name="Berry K."/>
            <person name="Grigoriev I."/>
            <person name="Chang Y."/>
            <person name="Spatafora J."/>
            <person name="Kasson M.T."/>
        </authorList>
    </citation>
    <scope>NUCLEOTIDE SEQUENCE</scope>
    <source>
        <strain evidence="15">NRRL A-21654</strain>
    </source>
</reference>
<dbReference type="InterPro" id="IPR045864">
    <property type="entry name" value="aa-tRNA-synth_II/BPL/LPL"/>
</dbReference>
<dbReference type="InterPro" id="IPR012340">
    <property type="entry name" value="NA-bd_OB-fold"/>
</dbReference>
<organism evidence="15 16">
    <name type="scientific">Apophysomyces ossiformis</name>
    <dbReference type="NCBI Taxonomy" id="679940"/>
    <lineage>
        <taxon>Eukaryota</taxon>
        <taxon>Fungi</taxon>
        <taxon>Fungi incertae sedis</taxon>
        <taxon>Mucoromycota</taxon>
        <taxon>Mucoromycotina</taxon>
        <taxon>Mucoromycetes</taxon>
        <taxon>Mucorales</taxon>
        <taxon>Mucorineae</taxon>
        <taxon>Mucoraceae</taxon>
        <taxon>Apophysomyces</taxon>
    </lineage>
</organism>
<feature type="domain" description="Aminoacyl-transfer RNA synthetases class-II family profile" evidence="14">
    <location>
        <begin position="240"/>
        <end position="537"/>
    </location>
</feature>
<dbReference type="InterPro" id="IPR006195">
    <property type="entry name" value="aa-tRNA-synth_II"/>
</dbReference>
<keyword evidence="9" id="KW-0648">Protein biosynthesis</keyword>
<dbReference type="Gene3D" id="3.30.930.10">
    <property type="entry name" value="Bira Bifunctional Protein, Domain 2"/>
    <property type="match status" value="1"/>
</dbReference>
<dbReference type="InterPro" id="IPR002312">
    <property type="entry name" value="Asp/Asn-tRNA-synth_IIb"/>
</dbReference>
<evidence type="ECO:0000313" key="15">
    <source>
        <dbReference type="EMBL" id="KAF7731601.1"/>
    </source>
</evidence>
<evidence type="ECO:0000256" key="7">
    <source>
        <dbReference type="ARBA" id="ARBA00022741"/>
    </source>
</evidence>
<dbReference type="OrthoDB" id="372395at2759"/>
<protein>
    <recommendedName>
        <fullName evidence="4">Aspartate--tRNA ligase, cytoplasmic</fullName>
        <ecNumber evidence="3">6.1.1.12</ecNumber>
    </recommendedName>
    <alternativeName>
        <fullName evidence="11">Aspartyl-tRNA synthetase</fullName>
    </alternativeName>
</protein>
<dbReference type="HAMAP" id="MF_02075">
    <property type="entry name" value="Asp_tRNA_synth_type2"/>
    <property type="match status" value="1"/>
</dbReference>
<dbReference type="Pfam" id="PF00152">
    <property type="entry name" value="tRNA-synt_2"/>
    <property type="match status" value="1"/>
</dbReference>
<comment type="caution">
    <text evidence="15">The sequence shown here is derived from an EMBL/GenBank/DDBJ whole genome shotgun (WGS) entry which is preliminary data.</text>
</comment>
<accession>A0A8H7BYX2</accession>
<sequence length="545" mass="62153">MSEQTQPSVEEITQKTEELFFDDEGKPISKKAYKKLQKEKEKAEKKAATAARIAQESAARNANNVDYSLDRYGKLPMNQSQERTGIKREDITTINGSRAGETVLVRARVHTSRPTGGKMCFFVFRQGVSTIQGIITADADKISKQMVKFCVAIPAESIVLVEATIVKPLEEVKSCTISDAELSISKIHVVSEVKERLAFSIEDASRPETDTDEQFVRVNLDTRLNNRVLDLRTTTNNAIFRLQSAVCLLFREFLVQKNFMEIHTPKMIATASEGGSNVFKISYFKTNAYLAQSPQLYKQMCIAADFGRVFEIAPVFRAEDSNTHRHMTEFMGLDMEMAFEEHYHEVLDVLDELFVYIFTNLKERFATEIEAVKRQYPFEDFEFLPKTLRLKYAEGIQMLRDAGVEIGDYEDLSTANEKFLGKLVKEKYHTDFYMLDKFPLDVRPFYTMPDPQNPKYSNSYDFFMRGEEILSGAQRIHDADFLTERAKVHGVDLTTIQPYIDAFKIGAPPHAGGGIGLERVVMLYLALGNIRRSSLFPRDPKRLEP</sequence>
<evidence type="ECO:0000256" key="1">
    <source>
        <dbReference type="ARBA" id="ARBA00004496"/>
    </source>
</evidence>
<comment type="subcellular location">
    <subcellularLocation>
        <location evidence="1">Cytoplasm</location>
    </subcellularLocation>
</comment>
<dbReference type="EMBL" id="JABAYA010000009">
    <property type="protein sequence ID" value="KAF7731601.1"/>
    <property type="molecule type" value="Genomic_DNA"/>
</dbReference>
<evidence type="ECO:0000256" key="2">
    <source>
        <dbReference type="ARBA" id="ARBA00005312"/>
    </source>
</evidence>
<feature type="coiled-coil region" evidence="13">
    <location>
        <begin position="26"/>
        <end position="56"/>
    </location>
</feature>
<dbReference type="GO" id="GO:0017101">
    <property type="term" value="C:aminoacyl-tRNA synthetase multienzyme complex"/>
    <property type="evidence" value="ECO:0007669"/>
    <property type="project" value="TreeGrafter"/>
</dbReference>
<dbReference type="SUPFAM" id="SSF55681">
    <property type="entry name" value="Class II aaRS and biotin synthetases"/>
    <property type="match status" value="1"/>
</dbReference>
<evidence type="ECO:0000256" key="9">
    <source>
        <dbReference type="ARBA" id="ARBA00022917"/>
    </source>
</evidence>
<keyword evidence="16" id="KW-1185">Reference proteome</keyword>
<name>A0A8H7BYX2_9FUNG</name>
<dbReference type="GO" id="GO:0006422">
    <property type="term" value="P:aspartyl-tRNA aminoacylation"/>
    <property type="evidence" value="ECO:0007669"/>
    <property type="project" value="InterPro"/>
</dbReference>
<dbReference type="GO" id="GO:0005524">
    <property type="term" value="F:ATP binding"/>
    <property type="evidence" value="ECO:0007669"/>
    <property type="project" value="UniProtKB-KW"/>
</dbReference>
<evidence type="ECO:0000256" key="5">
    <source>
        <dbReference type="ARBA" id="ARBA00022490"/>
    </source>
</evidence>
<dbReference type="Gene3D" id="2.40.50.140">
    <property type="entry name" value="Nucleic acid-binding proteins"/>
    <property type="match status" value="1"/>
</dbReference>
<dbReference type="NCBIfam" id="TIGR00458">
    <property type="entry name" value="aspS_nondisc"/>
    <property type="match status" value="1"/>
</dbReference>
<keyword evidence="13" id="KW-0175">Coiled coil</keyword>
<dbReference type="Proteomes" id="UP000605846">
    <property type="component" value="Unassembled WGS sequence"/>
</dbReference>
<keyword evidence="8" id="KW-0067">ATP-binding</keyword>
<dbReference type="GO" id="GO:0005829">
    <property type="term" value="C:cytosol"/>
    <property type="evidence" value="ECO:0007669"/>
    <property type="project" value="TreeGrafter"/>
</dbReference>
<evidence type="ECO:0000256" key="8">
    <source>
        <dbReference type="ARBA" id="ARBA00022840"/>
    </source>
</evidence>
<keyword evidence="5" id="KW-0963">Cytoplasm</keyword>
<comment type="similarity">
    <text evidence="2">Belongs to the class-II aminoacyl-tRNA synthetase family. Type 2 subfamily.</text>
</comment>
<dbReference type="GO" id="GO:0003723">
    <property type="term" value="F:RNA binding"/>
    <property type="evidence" value="ECO:0007669"/>
    <property type="project" value="TreeGrafter"/>
</dbReference>
<keyword evidence="6 15" id="KW-0436">Ligase</keyword>
<dbReference type="InterPro" id="IPR004523">
    <property type="entry name" value="Asp-tRNA_synthase_2"/>
</dbReference>
<comment type="catalytic activity">
    <reaction evidence="12">
        <text>tRNA(Asp) + L-aspartate + ATP = L-aspartyl-tRNA(Asp) + AMP + diphosphate</text>
        <dbReference type="Rhea" id="RHEA:19649"/>
        <dbReference type="Rhea" id="RHEA-COMP:9660"/>
        <dbReference type="Rhea" id="RHEA-COMP:9678"/>
        <dbReference type="ChEBI" id="CHEBI:29991"/>
        <dbReference type="ChEBI" id="CHEBI:30616"/>
        <dbReference type="ChEBI" id="CHEBI:33019"/>
        <dbReference type="ChEBI" id="CHEBI:78442"/>
        <dbReference type="ChEBI" id="CHEBI:78516"/>
        <dbReference type="ChEBI" id="CHEBI:456215"/>
        <dbReference type="EC" id="6.1.1.12"/>
    </reaction>
</comment>
<keyword evidence="7" id="KW-0547">Nucleotide-binding</keyword>
<evidence type="ECO:0000256" key="11">
    <source>
        <dbReference type="ARBA" id="ARBA00033155"/>
    </source>
</evidence>
<dbReference type="SUPFAM" id="SSF50249">
    <property type="entry name" value="Nucleic acid-binding proteins"/>
    <property type="match status" value="1"/>
</dbReference>
<dbReference type="FunFam" id="2.40.50.140:FF:000132">
    <property type="entry name" value="Aspartyl-tRNA synthetase, cytoplasmic"/>
    <property type="match status" value="1"/>
</dbReference>